<evidence type="ECO:0000313" key="6">
    <source>
        <dbReference type="Proteomes" id="UP000294575"/>
    </source>
</evidence>
<dbReference type="PANTHER" id="PTHR46663">
    <property type="entry name" value="DIGUANYLATE CYCLASE DGCT-RELATED"/>
    <property type="match status" value="1"/>
</dbReference>
<dbReference type="Gene3D" id="3.30.70.270">
    <property type="match status" value="1"/>
</dbReference>
<proteinExistence type="predicted"/>
<feature type="transmembrane region" description="Helical" evidence="3">
    <location>
        <begin position="151"/>
        <end position="173"/>
    </location>
</feature>
<feature type="transmembrane region" description="Helical" evidence="3">
    <location>
        <begin position="12"/>
        <end position="39"/>
    </location>
</feature>
<evidence type="ECO:0000259" key="4">
    <source>
        <dbReference type="PROSITE" id="PS50887"/>
    </source>
</evidence>
<comment type="cofactor">
    <cofactor evidence="1">
        <name>Mg(2+)</name>
        <dbReference type="ChEBI" id="CHEBI:18420"/>
    </cofactor>
</comment>
<accession>A0A4R6TWK9</accession>
<name>A0A4R6TWK9_9GAMM</name>
<keyword evidence="3" id="KW-0812">Transmembrane</keyword>
<dbReference type="InterPro" id="IPR043128">
    <property type="entry name" value="Rev_trsase/Diguanyl_cyclase"/>
</dbReference>
<reference evidence="5 6" key="1">
    <citation type="submission" date="2019-03" db="EMBL/GenBank/DDBJ databases">
        <title>Genomic Encyclopedia of Type Strains, Phase IV (KMG-IV): sequencing the most valuable type-strain genomes for metagenomic binning, comparative biology and taxonomic classification.</title>
        <authorList>
            <person name="Goeker M."/>
        </authorList>
    </citation>
    <scope>NUCLEOTIDE SEQUENCE [LARGE SCALE GENOMIC DNA]</scope>
    <source>
        <strain evidence="5 6">DSM 28679</strain>
    </source>
</reference>
<dbReference type="InterPro" id="IPR052163">
    <property type="entry name" value="DGC-Regulatory_Protein"/>
</dbReference>
<keyword evidence="3" id="KW-1133">Transmembrane helix</keyword>
<dbReference type="GO" id="GO:0003824">
    <property type="term" value="F:catalytic activity"/>
    <property type="evidence" value="ECO:0007669"/>
    <property type="project" value="UniProtKB-ARBA"/>
</dbReference>
<dbReference type="EMBL" id="SNYK01000006">
    <property type="protein sequence ID" value="TDQ37851.1"/>
    <property type="molecule type" value="Genomic_DNA"/>
</dbReference>
<dbReference type="Pfam" id="PF00990">
    <property type="entry name" value="GGDEF"/>
    <property type="match status" value="1"/>
</dbReference>
<dbReference type="InterPro" id="IPR000160">
    <property type="entry name" value="GGDEF_dom"/>
</dbReference>
<dbReference type="CDD" id="cd01949">
    <property type="entry name" value="GGDEF"/>
    <property type="match status" value="1"/>
</dbReference>
<evidence type="ECO:0000256" key="3">
    <source>
        <dbReference type="SAM" id="Phobius"/>
    </source>
</evidence>
<dbReference type="GO" id="GO:0005886">
    <property type="term" value="C:plasma membrane"/>
    <property type="evidence" value="ECO:0007669"/>
    <property type="project" value="UniProtKB-SubCell"/>
</dbReference>
<keyword evidence="3" id="KW-0472">Membrane</keyword>
<dbReference type="OrthoDB" id="9812260at2"/>
<evidence type="ECO:0000256" key="2">
    <source>
        <dbReference type="ARBA" id="ARBA00004533"/>
    </source>
</evidence>
<comment type="caution">
    <text evidence="5">The sequence shown here is derived from an EMBL/GenBank/DDBJ whole genome shotgun (WGS) entry which is preliminary data.</text>
</comment>
<sequence length="398" mass="44785">MKKPITRSSTLFRQFVLSLTFPVLLAFMLAGLGTVWITWSQQQSDLALQKESMLQSYREALVKPLWDCDNNTVEGILVAMMYQTGIAWVQINEACREQILQAGDAQLADNPDSVEVFTLEYLDEKGRGFYVGTLEVLFKSQSIQTGLADNFWRYLMLLAALLASMLCITLLIFRRLISNPLQRFQIIIEQNKNRTDSPLVSAGAAATQDNELGQVMHAYDDLMQELYDVITQLKQQQATLHDMAHTDSLTGLGNRLRLEDVLTRALARSHRSGQAGCVFLLDLNDFKPVNDTWGHAAGDVVLQQVGERLHELLRDTDVAVRLGGDEFVVVAEEAGDRSAVTHLAEKIRQRIEQPYAFRDQQLQVGVSIGYALFPDDGESSTALLARADQVMYREKRNR</sequence>
<dbReference type="PANTHER" id="PTHR46663:SF4">
    <property type="entry name" value="DIGUANYLATE CYCLASE DGCT-RELATED"/>
    <property type="match status" value="1"/>
</dbReference>
<evidence type="ECO:0000256" key="1">
    <source>
        <dbReference type="ARBA" id="ARBA00001946"/>
    </source>
</evidence>
<gene>
    <name evidence="5" type="ORF">DFQ45_10677</name>
</gene>
<dbReference type="PROSITE" id="PS50887">
    <property type="entry name" value="GGDEF"/>
    <property type="match status" value="1"/>
</dbReference>
<dbReference type="RefSeq" id="WP_101495932.1">
    <property type="nucleotide sequence ID" value="NZ_LNJZ01000003.1"/>
</dbReference>
<dbReference type="AlphaFoldDB" id="A0A4R6TWK9"/>
<evidence type="ECO:0000313" key="5">
    <source>
        <dbReference type="EMBL" id="TDQ37851.1"/>
    </source>
</evidence>
<dbReference type="Proteomes" id="UP000294575">
    <property type="component" value="Unassembled WGS sequence"/>
</dbReference>
<dbReference type="SMART" id="SM00267">
    <property type="entry name" value="GGDEF"/>
    <property type="match status" value="1"/>
</dbReference>
<dbReference type="FunFam" id="3.30.70.270:FF:000001">
    <property type="entry name" value="Diguanylate cyclase domain protein"/>
    <property type="match status" value="1"/>
</dbReference>
<organism evidence="5 6">
    <name type="scientific">Thiopseudomonas denitrificans</name>
    <dbReference type="NCBI Taxonomy" id="1501432"/>
    <lineage>
        <taxon>Bacteria</taxon>
        <taxon>Pseudomonadati</taxon>
        <taxon>Pseudomonadota</taxon>
        <taxon>Gammaproteobacteria</taxon>
        <taxon>Pseudomonadales</taxon>
        <taxon>Pseudomonadaceae</taxon>
        <taxon>Thiopseudomonas</taxon>
    </lineage>
</organism>
<dbReference type="InterPro" id="IPR029787">
    <property type="entry name" value="Nucleotide_cyclase"/>
</dbReference>
<protein>
    <submittedName>
        <fullName evidence="5">Diguanylate cyclase (GGDEF)-like protein</fullName>
    </submittedName>
</protein>
<comment type="subcellular location">
    <subcellularLocation>
        <location evidence="2">Cell inner membrane</location>
    </subcellularLocation>
</comment>
<dbReference type="SUPFAM" id="SSF55073">
    <property type="entry name" value="Nucleotide cyclase"/>
    <property type="match status" value="1"/>
</dbReference>
<feature type="domain" description="GGDEF" evidence="4">
    <location>
        <begin position="274"/>
        <end position="398"/>
    </location>
</feature>
<dbReference type="NCBIfam" id="TIGR00254">
    <property type="entry name" value="GGDEF"/>
    <property type="match status" value="1"/>
</dbReference>
<keyword evidence="6" id="KW-1185">Reference proteome</keyword>